<dbReference type="AlphaFoldDB" id="A0A495VXM3"/>
<sequence>MIVSLLYKLTEKLLIIPSAVLHREVTRTLNARIAA</sequence>
<evidence type="ECO:0000313" key="2">
    <source>
        <dbReference type="Proteomes" id="UP000282084"/>
    </source>
</evidence>
<organism evidence="1 2">
    <name type="scientific">Saccharothrix australiensis</name>
    <dbReference type="NCBI Taxonomy" id="2072"/>
    <lineage>
        <taxon>Bacteria</taxon>
        <taxon>Bacillati</taxon>
        <taxon>Actinomycetota</taxon>
        <taxon>Actinomycetes</taxon>
        <taxon>Pseudonocardiales</taxon>
        <taxon>Pseudonocardiaceae</taxon>
        <taxon>Saccharothrix</taxon>
    </lineage>
</organism>
<dbReference type="EMBL" id="RBXO01000001">
    <property type="protein sequence ID" value="RKT53580.1"/>
    <property type="molecule type" value="Genomic_DNA"/>
</dbReference>
<gene>
    <name evidence="1" type="ORF">C8E97_2148</name>
</gene>
<keyword evidence="2" id="KW-1185">Reference proteome</keyword>
<name>A0A495VXM3_9PSEU</name>
<reference evidence="1 2" key="1">
    <citation type="submission" date="2018-10" db="EMBL/GenBank/DDBJ databases">
        <title>Sequencing the genomes of 1000 actinobacteria strains.</title>
        <authorList>
            <person name="Klenk H.-P."/>
        </authorList>
    </citation>
    <scope>NUCLEOTIDE SEQUENCE [LARGE SCALE GENOMIC DNA]</scope>
    <source>
        <strain evidence="1 2">DSM 43800</strain>
    </source>
</reference>
<comment type="caution">
    <text evidence="1">The sequence shown here is derived from an EMBL/GenBank/DDBJ whole genome shotgun (WGS) entry which is preliminary data.</text>
</comment>
<evidence type="ECO:0000313" key="1">
    <source>
        <dbReference type="EMBL" id="RKT53580.1"/>
    </source>
</evidence>
<proteinExistence type="predicted"/>
<dbReference type="Proteomes" id="UP000282084">
    <property type="component" value="Unassembled WGS sequence"/>
</dbReference>
<protein>
    <submittedName>
        <fullName evidence="1">Uncharacterized protein</fullName>
    </submittedName>
</protein>
<accession>A0A495VXM3</accession>